<dbReference type="PANTHER" id="PTHR36206">
    <property type="entry name" value="ASPERCRYPTIN BIOSYNTHESIS CLUSTER-SPECIFIC TRANSCRIPTION REGULATOR ATNN-RELATED"/>
    <property type="match status" value="1"/>
</dbReference>
<proteinExistence type="predicted"/>
<dbReference type="GO" id="GO:0003677">
    <property type="term" value="F:DNA binding"/>
    <property type="evidence" value="ECO:0007669"/>
    <property type="project" value="UniProtKB-KW"/>
</dbReference>
<reference evidence="7 8" key="1">
    <citation type="submission" date="2019-03" db="EMBL/GenBank/DDBJ databases">
        <title>The genome sequence of a newly discovered highly antifungal drug resistant Aspergillus species, Aspergillus tanneri NIH 1004.</title>
        <authorList>
            <person name="Mounaud S."/>
            <person name="Singh I."/>
            <person name="Joardar V."/>
            <person name="Pakala S."/>
            <person name="Pakala S."/>
            <person name="Venepally P."/>
            <person name="Hoover J."/>
            <person name="Nierman W."/>
            <person name="Chung J."/>
            <person name="Losada L."/>
        </authorList>
    </citation>
    <scope>NUCLEOTIDE SEQUENCE [LARGE SCALE GENOMIC DNA]</scope>
    <source>
        <strain evidence="7 8">NIH1004</strain>
    </source>
</reference>
<evidence type="ECO:0000256" key="2">
    <source>
        <dbReference type="ARBA" id="ARBA00022833"/>
    </source>
</evidence>
<dbReference type="Pfam" id="PF11951">
    <property type="entry name" value="Fungal_trans_2"/>
    <property type="match status" value="1"/>
</dbReference>
<dbReference type="EMBL" id="SOSA01000644">
    <property type="protein sequence ID" value="THC89507.1"/>
    <property type="molecule type" value="Genomic_DNA"/>
</dbReference>
<evidence type="ECO:0000256" key="6">
    <source>
        <dbReference type="ARBA" id="ARBA00023242"/>
    </source>
</evidence>
<gene>
    <name evidence="7" type="ORF">EYZ11_011041</name>
</gene>
<evidence type="ECO:0000313" key="8">
    <source>
        <dbReference type="Proteomes" id="UP000308092"/>
    </source>
</evidence>
<keyword evidence="3" id="KW-0805">Transcription regulation</keyword>
<evidence type="ECO:0000313" key="7">
    <source>
        <dbReference type="EMBL" id="THC89507.1"/>
    </source>
</evidence>
<evidence type="ECO:0008006" key="9">
    <source>
        <dbReference type="Google" id="ProtNLM"/>
    </source>
</evidence>
<dbReference type="STRING" id="1220188.A0A4S3J5Z5"/>
<dbReference type="GO" id="GO:0046872">
    <property type="term" value="F:metal ion binding"/>
    <property type="evidence" value="ECO:0007669"/>
    <property type="project" value="UniProtKB-KW"/>
</dbReference>
<evidence type="ECO:0000256" key="1">
    <source>
        <dbReference type="ARBA" id="ARBA00022723"/>
    </source>
</evidence>
<dbReference type="PANTHER" id="PTHR36206:SF16">
    <property type="entry name" value="TRANSCRIPTION FACTOR DOMAIN-CONTAINING PROTEIN-RELATED"/>
    <property type="match status" value="1"/>
</dbReference>
<dbReference type="Proteomes" id="UP000308092">
    <property type="component" value="Unassembled WGS sequence"/>
</dbReference>
<dbReference type="InterPro" id="IPR021858">
    <property type="entry name" value="Fun_TF"/>
</dbReference>
<organism evidence="7 8">
    <name type="scientific">Aspergillus tanneri</name>
    <dbReference type="NCBI Taxonomy" id="1220188"/>
    <lineage>
        <taxon>Eukaryota</taxon>
        <taxon>Fungi</taxon>
        <taxon>Dikarya</taxon>
        <taxon>Ascomycota</taxon>
        <taxon>Pezizomycotina</taxon>
        <taxon>Eurotiomycetes</taxon>
        <taxon>Eurotiomycetidae</taxon>
        <taxon>Eurotiales</taxon>
        <taxon>Aspergillaceae</taxon>
        <taxon>Aspergillus</taxon>
        <taxon>Aspergillus subgen. Circumdati</taxon>
    </lineage>
</organism>
<sequence length="498" mass="56477">MPQTHAKLSPKRRRAGGKRSKLGCRTCRCCEGYYQCQLPRKRGRPQQRAATPTTLPLISLEFANGRRGLMTADERRCFAYFQNRTIPAILGFFDSVLWQKLVLQVSQAEPAVYHAVIALSAVHTDAEMKGMTLADEALENNQWKRFALEQSGRSFNLLTQRRNSQDPQLTVVILLCCLLFVVQELLQGQYKNAFKHLRSGLRILKESQIYKQQSIDAFNVDNFRIGGPLLCIDKGIEDQAAMFVISSVQEGRQAFDIIASAVFRFLEKCWSMSDAEIANGYSSLDLTRTHLLSQASHVEWLFHHFCEDSYARLNLKDQRGADILNLLMDGLSLALETCLLQSDDASHQYYTPRYKNQLSMAESIIGKLPERPSITLDVGVIPALYLVAVGCDDYGVRWQAIQALQAWPHREGSFDSTLLARIAAERMKNEPCSNDHSQHTGPELSPRKVLVAGTQEELQARINMVRWKGEMERNQTVARLQGPYSLNADRWYARCDIL</sequence>
<evidence type="ECO:0000256" key="3">
    <source>
        <dbReference type="ARBA" id="ARBA00023015"/>
    </source>
</evidence>
<name>A0A4S3J5Z5_9EURO</name>
<evidence type="ECO:0000256" key="4">
    <source>
        <dbReference type="ARBA" id="ARBA00023125"/>
    </source>
</evidence>
<keyword evidence="5" id="KW-0804">Transcription</keyword>
<keyword evidence="2" id="KW-0862">Zinc</keyword>
<keyword evidence="8" id="KW-1185">Reference proteome</keyword>
<keyword evidence="6" id="KW-0539">Nucleus</keyword>
<keyword evidence="4" id="KW-0238">DNA-binding</keyword>
<dbReference type="InterPro" id="IPR052360">
    <property type="entry name" value="Transcr_Regulatory_Proteins"/>
</dbReference>
<comment type="caution">
    <text evidence="7">The sequence shown here is derived from an EMBL/GenBank/DDBJ whole genome shotgun (WGS) entry which is preliminary data.</text>
</comment>
<dbReference type="AlphaFoldDB" id="A0A4S3J5Z5"/>
<evidence type="ECO:0000256" key="5">
    <source>
        <dbReference type="ARBA" id="ARBA00023163"/>
    </source>
</evidence>
<accession>A0A4S3J5Z5</accession>
<protein>
    <recommendedName>
        <fullName evidence="9">Zn(2)-C6 fungal-type domain-containing protein</fullName>
    </recommendedName>
</protein>
<keyword evidence="1" id="KW-0479">Metal-binding</keyword>
<dbReference type="VEuPathDB" id="FungiDB:EYZ11_011041"/>